<organism evidence="20 21">
    <name type="scientific">Obba rivulosa</name>
    <dbReference type="NCBI Taxonomy" id="1052685"/>
    <lineage>
        <taxon>Eukaryota</taxon>
        <taxon>Fungi</taxon>
        <taxon>Dikarya</taxon>
        <taxon>Basidiomycota</taxon>
        <taxon>Agaricomycotina</taxon>
        <taxon>Agaricomycetes</taxon>
        <taxon>Polyporales</taxon>
        <taxon>Gelatoporiaceae</taxon>
        <taxon>Obba</taxon>
    </lineage>
</organism>
<sequence length="666" mass="71953">MPRAKKAPSAAATAAGDGAAANGADAAPARATRSSARNKVAAAATDASNGAASTSDGAAATTTAPTAPRAAKAPASKAKPKSKGKGKRARADVDDADADDAPDAKKTKADDDDDVAKKPVSGAKADGKKKADDKDDDQPKKMVTVLKRGAAPVDPGSGVVDTHQVLTTVDGVWDAALNQTNVGANANKFYIIQILHPIGVTGSCTLFTRWGRVGENGQSQRKGPFDSFQAINEFKKQFKAKAGVAWEQRHGMIAKSGKYQWIERVFEDEEDDRDKKASGSGDTDELEEEKIPDSTLDSEIQVLLNLMFSSKLMDAHLSSMNYDANKLPLGKLAKSTILNGFASLKILSEVISQPDGDVAKQHGGFQRACQELTGRYYSIIPHVFGRNRPRVISDLVTLKKELELVDALGDMEVASKLIQDAIPRDAAGNPMNPLDAHFRSLELSKMEPIARASGEFSALETYARDTHGATHHFQVQILHAYRVERDFETKAWCEKGFDKLPEGERMLLWHGSRTTNFAGILKQGLRIAPPEAPVTGYMFGKGVYFADMMSKSAGYCYAHLSDKVGLLLLCEVAAKPFYERHDAEYDADVSCKAAGKRATKGLGCVQPVEWQDAGEALGNDALRGCHMPKGPGQDVKDPQGYLQYNEYIVYDTAQIRLRYLLMVKMG</sequence>
<dbReference type="FunFam" id="1.20.142.10:FF:000002">
    <property type="entry name" value="Poly [ADP-ribose] polymerase"/>
    <property type="match status" value="1"/>
</dbReference>
<keyword evidence="11" id="KW-0238">DNA-binding</keyword>
<evidence type="ECO:0000313" key="21">
    <source>
        <dbReference type="Proteomes" id="UP000250043"/>
    </source>
</evidence>
<dbReference type="GO" id="GO:0008270">
    <property type="term" value="F:zinc ion binding"/>
    <property type="evidence" value="ECO:0007669"/>
    <property type="project" value="UniProtKB-KW"/>
</dbReference>
<dbReference type="GO" id="GO:0003677">
    <property type="term" value="F:DNA binding"/>
    <property type="evidence" value="ECO:0007669"/>
    <property type="project" value="UniProtKB-KW"/>
</dbReference>
<dbReference type="SUPFAM" id="SSF47587">
    <property type="entry name" value="Domain of poly(ADP-ribose) polymerase"/>
    <property type="match status" value="1"/>
</dbReference>
<dbReference type="InterPro" id="IPR036616">
    <property type="entry name" value="Poly(ADP-ribose)pol_reg_dom_sf"/>
</dbReference>
<keyword evidence="12" id="KW-0539">Nucleus</keyword>
<evidence type="ECO:0000259" key="19">
    <source>
        <dbReference type="PROSITE" id="PS51977"/>
    </source>
</evidence>
<evidence type="ECO:0000256" key="7">
    <source>
        <dbReference type="ARBA" id="ARBA00022765"/>
    </source>
</evidence>
<evidence type="ECO:0000256" key="13">
    <source>
        <dbReference type="ARBA" id="ARBA00024347"/>
    </source>
</evidence>
<proteinExistence type="inferred from homology"/>
<accession>A0A8E2AQL2</accession>
<evidence type="ECO:0000256" key="14">
    <source>
        <dbReference type="ARBA" id="ARBA00033987"/>
    </source>
</evidence>
<evidence type="ECO:0000256" key="5">
    <source>
        <dbReference type="ARBA" id="ARBA00022723"/>
    </source>
</evidence>
<dbReference type="CDD" id="cd07997">
    <property type="entry name" value="WGR_PARP"/>
    <property type="match status" value="1"/>
</dbReference>
<dbReference type="GO" id="GO:0003950">
    <property type="term" value="F:NAD+ poly-ADP-ribosyltransferase activity"/>
    <property type="evidence" value="ECO:0007669"/>
    <property type="project" value="UniProtKB-UniRule"/>
</dbReference>
<dbReference type="PROSITE" id="PS51059">
    <property type="entry name" value="PARP_CATALYTIC"/>
    <property type="match status" value="1"/>
</dbReference>
<dbReference type="PANTHER" id="PTHR10459">
    <property type="entry name" value="DNA LIGASE"/>
    <property type="match status" value="1"/>
</dbReference>
<dbReference type="AlphaFoldDB" id="A0A8E2AQL2"/>
<evidence type="ECO:0000259" key="18">
    <source>
        <dbReference type="PROSITE" id="PS51060"/>
    </source>
</evidence>
<dbReference type="PANTHER" id="PTHR10459:SF60">
    <property type="entry name" value="POLY [ADP-RIBOSE] POLYMERASE 2"/>
    <property type="match status" value="1"/>
</dbReference>
<dbReference type="Gene3D" id="1.20.142.10">
    <property type="entry name" value="Poly(ADP-ribose) polymerase, regulatory domain"/>
    <property type="match status" value="1"/>
</dbReference>
<feature type="domain" description="PARP catalytic" evidence="17">
    <location>
        <begin position="432"/>
        <end position="666"/>
    </location>
</feature>
<keyword evidence="7" id="KW-0013">ADP-ribosylation</keyword>
<feature type="compositionally biased region" description="Basic residues" evidence="16">
    <location>
        <begin position="78"/>
        <end position="88"/>
    </location>
</feature>
<dbReference type="GO" id="GO:1990404">
    <property type="term" value="F:NAD+-protein mono-ADP-ribosyltransferase activity"/>
    <property type="evidence" value="ECO:0007669"/>
    <property type="project" value="TreeGrafter"/>
</dbReference>
<dbReference type="Proteomes" id="UP000250043">
    <property type="component" value="Unassembled WGS sequence"/>
</dbReference>
<dbReference type="InterPro" id="IPR012317">
    <property type="entry name" value="Poly(ADP-ribose)pol_cat_dom"/>
</dbReference>
<dbReference type="Gene3D" id="3.90.228.10">
    <property type="match status" value="1"/>
</dbReference>
<dbReference type="GO" id="GO:0070212">
    <property type="term" value="P:protein poly-ADP-ribosylation"/>
    <property type="evidence" value="ECO:0007669"/>
    <property type="project" value="TreeGrafter"/>
</dbReference>
<gene>
    <name evidence="20" type="ORF">OBBRIDRAFT_794839</name>
</gene>
<evidence type="ECO:0000256" key="3">
    <source>
        <dbReference type="ARBA" id="ARBA00022679"/>
    </source>
</evidence>
<feature type="compositionally biased region" description="Low complexity" evidence="16">
    <location>
        <begin position="7"/>
        <end position="77"/>
    </location>
</feature>
<evidence type="ECO:0000256" key="12">
    <source>
        <dbReference type="ARBA" id="ARBA00023242"/>
    </source>
</evidence>
<name>A0A8E2AQL2_9APHY</name>
<evidence type="ECO:0000256" key="6">
    <source>
        <dbReference type="ARBA" id="ARBA00022737"/>
    </source>
</evidence>
<feature type="compositionally biased region" description="Basic and acidic residues" evidence="16">
    <location>
        <begin position="125"/>
        <end position="139"/>
    </location>
</feature>
<keyword evidence="10 15" id="KW-0520">NAD</keyword>
<keyword evidence="3 15" id="KW-0808">Transferase</keyword>
<comment type="catalytic activity">
    <reaction evidence="14">
        <text>NAD(+) + (ADP-D-ribosyl)n-acceptor = nicotinamide + (ADP-D-ribosyl)n+1-acceptor + H(+).</text>
        <dbReference type="EC" id="2.4.2.30"/>
    </reaction>
</comment>
<feature type="region of interest" description="Disordered" evidence="16">
    <location>
        <begin position="270"/>
        <end position="292"/>
    </location>
</feature>
<dbReference type="Pfam" id="PF05406">
    <property type="entry name" value="WGR"/>
    <property type="match status" value="1"/>
</dbReference>
<keyword evidence="6" id="KW-0677">Repeat</keyword>
<keyword evidence="2 15" id="KW-0328">Glycosyltransferase</keyword>
<dbReference type="SUPFAM" id="SSF142921">
    <property type="entry name" value="WGR domain-like"/>
    <property type="match status" value="1"/>
</dbReference>
<feature type="domain" description="PARP alpha-helical" evidence="18">
    <location>
        <begin position="293"/>
        <end position="419"/>
    </location>
</feature>
<dbReference type="EC" id="2.4.2.-" evidence="15"/>
<dbReference type="Pfam" id="PF02877">
    <property type="entry name" value="PARP_reg"/>
    <property type="match status" value="1"/>
</dbReference>
<dbReference type="PROSITE" id="PS51060">
    <property type="entry name" value="PARP_ALPHA_HD"/>
    <property type="match status" value="1"/>
</dbReference>
<dbReference type="PROSITE" id="PS51977">
    <property type="entry name" value="WGR"/>
    <property type="match status" value="1"/>
</dbReference>
<evidence type="ECO:0000256" key="1">
    <source>
        <dbReference type="ARBA" id="ARBA00004123"/>
    </source>
</evidence>
<evidence type="ECO:0000256" key="11">
    <source>
        <dbReference type="ARBA" id="ARBA00023125"/>
    </source>
</evidence>
<evidence type="ECO:0000313" key="20">
    <source>
        <dbReference type="EMBL" id="OCH88821.1"/>
    </source>
</evidence>
<evidence type="ECO:0000256" key="10">
    <source>
        <dbReference type="ARBA" id="ARBA00023027"/>
    </source>
</evidence>
<dbReference type="SMART" id="SM00773">
    <property type="entry name" value="WGR"/>
    <property type="match status" value="1"/>
</dbReference>
<dbReference type="Gene3D" id="2.20.140.10">
    <property type="entry name" value="WGR domain"/>
    <property type="match status" value="1"/>
</dbReference>
<dbReference type="GO" id="GO:0016779">
    <property type="term" value="F:nucleotidyltransferase activity"/>
    <property type="evidence" value="ECO:0007669"/>
    <property type="project" value="UniProtKB-KW"/>
</dbReference>
<feature type="region of interest" description="Disordered" evidence="16">
    <location>
        <begin position="1"/>
        <end position="139"/>
    </location>
</feature>
<dbReference type="InterPro" id="IPR004102">
    <property type="entry name" value="Poly(ADP-ribose)pol_reg_dom"/>
</dbReference>
<keyword evidence="5" id="KW-0479">Metal-binding</keyword>
<evidence type="ECO:0000259" key="17">
    <source>
        <dbReference type="PROSITE" id="PS51059"/>
    </source>
</evidence>
<dbReference type="InterPro" id="IPR008893">
    <property type="entry name" value="WGR_domain"/>
</dbReference>
<evidence type="ECO:0000256" key="8">
    <source>
        <dbReference type="ARBA" id="ARBA00022771"/>
    </source>
</evidence>
<dbReference type="EMBL" id="KV722442">
    <property type="protein sequence ID" value="OCH88821.1"/>
    <property type="molecule type" value="Genomic_DNA"/>
</dbReference>
<dbReference type="InterPro" id="IPR050800">
    <property type="entry name" value="ARTD/PARP"/>
</dbReference>
<keyword evidence="8" id="KW-0863">Zinc-finger</keyword>
<keyword evidence="21" id="KW-1185">Reference proteome</keyword>
<dbReference type="GO" id="GO:0005730">
    <property type="term" value="C:nucleolus"/>
    <property type="evidence" value="ECO:0007669"/>
    <property type="project" value="TreeGrafter"/>
</dbReference>
<feature type="domain" description="WGR" evidence="19">
    <location>
        <begin position="162"/>
        <end position="259"/>
    </location>
</feature>
<protein>
    <recommendedName>
        <fullName evidence="15">Poly [ADP-ribose] polymerase</fullName>
        <shortName evidence="15">PARP</shortName>
        <ecNumber evidence="15">2.4.2.-</ecNumber>
    </recommendedName>
</protein>
<dbReference type="CDD" id="cd01437">
    <property type="entry name" value="parp_like"/>
    <property type="match status" value="1"/>
</dbReference>
<dbReference type="Pfam" id="PF00644">
    <property type="entry name" value="PARP"/>
    <property type="match status" value="1"/>
</dbReference>
<reference evidence="20 21" key="1">
    <citation type="submission" date="2016-07" db="EMBL/GenBank/DDBJ databases">
        <title>Draft genome of the white-rot fungus Obba rivulosa 3A-2.</title>
        <authorList>
            <consortium name="DOE Joint Genome Institute"/>
            <person name="Miettinen O."/>
            <person name="Riley R."/>
            <person name="Acob R."/>
            <person name="Barry K."/>
            <person name="Cullen D."/>
            <person name="De Vries R."/>
            <person name="Hainaut M."/>
            <person name="Hatakka A."/>
            <person name="Henrissat B."/>
            <person name="Hilden K."/>
            <person name="Kuo R."/>
            <person name="Labutti K."/>
            <person name="Lipzen A."/>
            <person name="Makela M.R."/>
            <person name="Sandor L."/>
            <person name="Spatafora J.W."/>
            <person name="Grigoriev I.V."/>
            <person name="Hibbett D.S."/>
        </authorList>
    </citation>
    <scope>NUCLEOTIDE SEQUENCE [LARGE SCALE GENOMIC DNA]</scope>
    <source>
        <strain evidence="20 21">3A-2</strain>
    </source>
</reference>
<comment type="similarity">
    <text evidence="13">Belongs to the ARTD/PARP family.</text>
</comment>
<evidence type="ECO:0000256" key="2">
    <source>
        <dbReference type="ARBA" id="ARBA00022676"/>
    </source>
</evidence>
<evidence type="ECO:0000256" key="15">
    <source>
        <dbReference type="RuleBase" id="RU362114"/>
    </source>
</evidence>
<dbReference type="OrthoDB" id="2017365at2759"/>
<evidence type="ECO:0000256" key="9">
    <source>
        <dbReference type="ARBA" id="ARBA00022833"/>
    </source>
</evidence>
<dbReference type="SUPFAM" id="SSF56399">
    <property type="entry name" value="ADP-ribosylation"/>
    <property type="match status" value="1"/>
</dbReference>
<dbReference type="InterPro" id="IPR036930">
    <property type="entry name" value="WGR_dom_sf"/>
</dbReference>
<dbReference type="GO" id="GO:0006302">
    <property type="term" value="P:double-strand break repair"/>
    <property type="evidence" value="ECO:0007669"/>
    <property type="project" value="TreeGrafter"/>
</dbReference>
<comment type="subcellular location">
    <subcellularLocation>
        <location evidence="1">Nucleus</location>
    </subcellularLocation>
</comment>
<evidence type="ECO:0000256" key="4">
    <source>
        <dbReference type="ARBA" id="ARBA00022695"/>
    </source>
</evidence>
<keyword evidence="4" id="KW-0548">Nucleotidyltransferase</keyword>
<keyword evidence="9" id="KW-0862">Zinc</keyword>
<evidence type="ECO:0000256" key="16">
    <source>
        <dbReference type="SAM" id="MobiDB-lite"/>
    </source>
</evidence>